<name>A0A6L2JT13_TANCI</name>
<keyword evidence="2" id="KW-0648">Protein biosynthesis</keyword>
<evidence type="ECO:0000313" key="2">
    <source>
        <dbReference type="EMBL" id="GEU39859.1"/>
    </source>
</evidence>
<protein>
    <submittedName>
        <fullName evidence="2">Elongation factor G, III-V domain-containing protein</fullName>
    </submittedName>
</protein>
<comment type="caution">
    <text evidence="2">The sequence shown here is derived from an EMBL/GenBank/DDBJ whole genome shotgun (WGS) entry which is preliminary data.</text>
</comment>
<gene>
    <name evidence="2" type="ORF">Tci_011837</name>
</gene>
<sequence>MDKVNDRNATFRLHYDGVLVSGLATEYRDFDYVNIEREEHHVCRWSFTTDLTGLGFKDEDVNGLYHKESTKAFTDGLRIIDDETSLYEVLTCASRTELVKLYVEHSEDRLWANNKLVDMNITTRTCNVSEACKVAGDYNEMHPNQNIDLISSDKDEGNKKTGIILRKKEKYLDNSDVESLNEKILEDVTSEIMRTCVKFPRYGENCKTKLEAERDPFDFVDKCYSKDMFIVTYSYPIEVVASKELWTNSGSRESLPPLPKAMSGRPRKARRKKHYKRSCSSKVML</sequence>
<dbReference type="GO" id="GO:0003746">
    <property type="term" value="F:translation elongation factor activity"/>
    <property type="evidence" value="ECO:0007669"/>
    <property type="project" value="UniProtKB-KW"/>
</dbReference>
<dbReference type="EMBL" id="BKCJ010001226">
    <property type="protein sequence ID" value="GEU39859.1"/>
    <property type="molecule type" value="Genomic_DNA"/>
</dbReference>
<accession>A0A6L2JT13</accession>
<feature type="region of interest" description="Disordered" evidence="1">
    <location>
        <begin position="249"/>
        <end position="285"/>
    </location>
</feature>
<proteinExistence type="predicted"/>
<organism evidence="2">
    <name type="scientific">Tanacetum cinerariifolium</name>
    <name type="common">Dalmatian daisy</name>
    <name type="synonym">Chrysanthemum cinerariifolium</name>
    <dbReference type="NCBI Taxonomy" id="118510"/>
    <lineage>
        <taxon>Eukaryota</taxon>
        <taxon>Viridiplantae</taxon>
        <taxon>Streptophyta</taxon>
        <taxon>Embryophyta</taxon>
        <taxon>Tracheophyta</taxon>
        <taxon>Spermatophyta</taxon>
        <taxon>Magnoliopsida</taxon>
        <taxon>eudicotyledons</taxon>
        <taxon>Gunneridae</taxon>
        <taxon>Pentapetalae</taxon>
        <taxon>asterids</taxon>
        <taxon>campanulids</taxon>
        <taxon>Asterales</taxon>
        <taxon>Asteraceae</taxon>
        <taxon>Asteroideae</taxon>
        <taxon>Anthemideae</taxon>
        <taxon>Anthemidinae</taxon>
        <taxon>Tanacetum</taxon>
    </lineage>
</organism>
<reference evidence="2" key="1">
    <citation type="journal article" date="2019" name="Sci. Rep.">
        <title>Draft genome of Tanacetum cinerariifolium, the natural source of mosquito coil.</title>
        <authorList>
            <person name="Yamashiro T."/>
            <person name="Shiraishi A."/>
            <person name="Satake H."/>
            <person name="Nakayama K."/>
        </authorList>
    </citation>
    <scope>NUCLEOTIDE SEQUENCE</scope>
</reference>
<keyword evidence="2" id="KW-0251">Elongation factor</keyword>
<feature type="compositionally biased region" description="Basic residues" evidence="1">
    <location>
        <begin position="265"/>
        <end position="279"/>
    </location>
</feature>
<dbReference type="AlphaFoldDB" id="A0A6L2JT13"/>
<evidence type="ECO:0000256" key="1">
    <source>
        <dbReference type="SAM" id="MobiDB-lite"/>
    </source>
</evidence>